<dbReference type="Proteomes" id="UP000603453">
    <property type="component" value="Unassembled WGS sequence"/>
</dbReference>
<evidence type="ECO:0000313" key="2">
    <source>
        <dbReference type="EMBL" id="KAG2200301.1"/>
    </source>
</evidence>
<organism evidence="2 3">
    <name type="scientific">Mucor saturninus</name>
    <dbReference type="NCBI Taxonomy" id="64648"/>
    <lineage>
        <taxon>Eukaryota</taxon>
        <taxon>Fungi</taxon>
        <taxon>Fungi incertae sedis</taxon>
        <taxon>Mucoromycota</taxon>
        <taxon>Mucoromycotina</taxon>
        <taxon>Mucoromycetes</taxon>
        <taxon>Mucorales</taxon>
        <taxon>Mucorineae</taxon>
        <taxon>Mucoraceae</taxon>
        <taxon>Mucor</taxon>
    </lineage>
</organism>
<feature type="compositionally biased region" description="Pro residues" evidence="1">
    <location>
        <begin position="65"/>
        <end position="82"/>
    </location>
</feature>
<name>A0A8H7UVM1_9FUNG</name>
<gene>
    <name evidence="2" type="ORF">INT47_000294</name>
</gene>
<feature type="compositionally biased region" description="Polar residues" evidence="1">
    <location>
        <begin position="110"/>
        <end position="130"/>
    </location>
</feature>
<proteinExistence type="predicted"/>
<feature type="compositionally biased region" description="Polar residues" evidence="1">
    <location>
        <begin position="307"/>
        <end position="350"/>
    </location>
</feature>
<keyword evidence="3" id="KW-1185">Reference proteome</keyword>
<feature type="region of interest" description="Disordered" evidence="1">
    <location>
        <begin position="490"/>
        <end position="512"/>
    </location>
</feature>
<dbReference type="CDD" id="cd22249">
    <property type="entry name" value="UDM1_RNF168_RNF169-like"/>
    <property type="match status" value="1"/>
</dbReference>
<feature type="compositionally biased region" description="Polar residues" evidence="1">
    <location>
        <begin position="394"/>
        <end position="419"/>
    </location>
</feature>
<dbReference type="OrthoDB" id="2285740at2759"/>
<feature type="region of interest" description="Disordered" evidence="1">
    <location>
        <begin position="216"/>
        <end position="247"/>
    </location>
</feature>
<feature type="compositionally biased region" description="Polar residues" evidence="1">
    <location>
        <begin position="222"/>
        <end position="233"/>
    </location>
</feature>
<feature type="compositionally biased region" description="Polar residues" evidence="1">
    <location>
        <begin position="361"/>
        <end position="378"/>
    </location>
</feature>
<comment type="caution">
    <text evidence="2">The sequence shown here is derived from an EMBL/GenBank/DDBJ whole genome shotgun (WGS) entry which is preliminary data.</text>
</comment>
<dbReference type="AlphaFoldDB" id="A0A8H7UVM1"/>
<reference evidence="2" key="1">
    <citation type="submission" date="2020-12" db="EMBL/GenBank/DDBJ databases">
        <title>Metabolic potential, ecology and presence of endohyphal bacteria is reflected in genomic diversity of Mucoromycotina.</title>
        <authorList>
            <person name="Muszewska A."/>
            <person name="Okrasinska A."/>
            <person name="Steczkiewicz K."/>
            <person name="Drgas O."/>
            <person name="Orlowska M."/>
            <person name="Perlinska-Lenart U."/>
            <person name="Aleksandrzak-Piekarczyk T."/>
            <person name="Szatraj K."/>
            <person name="Zielenkiewicz U."/>
            <person name="Pilsyk S."/>
            <person name="Malc E."/>
            <person name="Mieczkowski P."/>
            <person name="Kruszewska J.S."/>
            <person name="Biernat P."/>
            <person name="Pawlowska J."/>
        </authorList>
    </citation>
    <scope>NUCLEOTIDE SEQUENCE</scope>
    <source>
        <strain evidence="2">WA0000017839</strain>
    </source>
</reference>
<feature type="compositionally biased region" description="Low complexity" evidence="1">
    <location>
        <begin position="92"/>
        <end position="109"/>
    </location>
</feature>
<feature type="compositionally biased region" description="Polar residues" evidence="1">
    <location>
        <begin position="428"/>
        <end position="450"/>
    </location>
</feature>
<evidence type="ECO:0000313" key="3">
    <source>
        <dbReference type="Proteomes" id="UP000603453"/>
    </source>
</evidence>
<evidence type="ECO:0000256" key="1">
    <source>
        <dbReference type="SAM" id="MobiDB-lite"/>
    </source>
</evidence>
<accession>A0A8H7UVM1</accession>
<sequence>MGLFDTRKEHKSMKLVKKLQEEANLEWEREVVRRKEQELNDEAIAKELQAQLEDENTSNPIVAPSSPPPRLSLNASPPPLPSKPRAYNSSVSLGLSTNNNQSSNSLPTSHSFSSLQPKPLYSMQSSSSQPALPPRQHDGAPSKKPVKSYLPSQTYRPELQFTVSSPSPVSSSVFYQQTPVAKPSVVTQPTYHNITTSTADADVPIHMNMPEPLDMTPPKPPQQDTRILQHQPRSSSTIPTVTPYPPTYQRRDSAPISLPLGSNDILQNASYHQNNSNPTKYNEVSPVKQNYSHAPSVAHNYNNTVPVAQNFNNTPPTNQSYNNTPPATQNYNGTPSGMHNYNNNSSSSAPVAQDVRIPSPMGQNFNSKQSFGVNSASAPAQQQIFGLASHHNFDSSQNHSGTTPPSRYSTPIQNSSYSTLPLEKYSQHHSAPTNTTSRTYVQEQGSTTNPCFKKNQSKPVFSNSVLTLKPDEQQLEEHEDDDTNEWDTLPTATKRVHTPPPPPQAVSDDESEYDYSDMIYDRRKEEEVDPFADSFAVPTIVKTLEPSIQIVDPTVLSRQLSTKIAVEDAVEETEPVVQIKPTIEDNEHRVHEEKASNEIVKEVNEVRTYEEKESEEIEERPFQTPFSRPMEIPHVNQTLIEAEEVKVYPTNILRAGAPPQMSATNPYSKKQGVVPTSDYGYYKESEKPKEKMLPKLPRTTSQEDRHITVASIYPDQRVWIRIHPTDTGKILAERIHIIASYQTRRVIKITTKNGRNIALDNSPLFDDWDEIINFVEGESWTVDWANKKIFGLK</sequence>
<feature type="region of interest" description="Disordered" evidence="1">
    <location>
        <begin position="48"/>
        <end position="149"/>
    </location>
</feature>
<protein>
    <submittedName>
        <fullName evidence="2">Uncharacterized protein</fullName>
    </submittedName>
</protein>
<feature type="region of interest" description="Disordered" evidence="1">
    <location>
        <begin position="391"/>
        <end position="456"/>
    </location>
</feature>
<feature type="region of interest" description="Disordered" evidence="1">
    <location>
        <begin position="307"/>
        <end position="378"/>
    </location>
</feature>
<dbReference type="EMBL" id="JAEPRD010000085">
    <property type="protein sequence ID" value="KAG2200301.1"/>
    <property type="molecule type" value="Genomic_DNA"/>
</dbReference>